<dbReference type="EMBL" id="JAJEQW010000002">
    <property type="protein sequence ID" value="MCC2241436.1"/>
    <property type="molecule type" value="Genomic_DNA"/>
</dbReference>
<dbReference type="InterPro" id="IPR000045">
    <property type="entry name" value="Prepilin_IV_endopep_pep"/>
</dbReference>
<protein>
    <submittedName>
        <fullName evidence="3">A24 family peptidase</fullName>
    </submittedName>
</protein>
<name>A0AAW4WFN9_9FIRM</name>
<comment type="caution">
    <text evidence="3">The sequence shown here is derived from an EMBL/GenBank/DDBJ whole genome shotgun (WGS) entry which is preliminary data.</text>
</comment>
<dbReference type="RefSeq" id="WP_227709714.1">
    <property type="nucleotide sequence ID" value="NZ_JAJEQW010000002.1"/>
</dbReference>
<feature type="transmembrane region" description="Helical" evidence="1">
    <location>
        <begin position="14"/>
        <end position="33"/>
    </location>
</feature>
<organism evidence="3 4">
    <name type="scientific">Roseburia amylophila</name>
    <dbReference type="NCBI Taxonomy" id="2981794"/>
    <lineage>
        <taxon>Bacteria</taxon>
        <taxon>Bacillati</taxon>
        <taxon>Bacillota</taxon>
        <taxon>Clostridia</taxon>
        <taxon>Lachnospirales</taxon>
        <taxon>Lachnospiraceae</taxon>
        <taxon>Roseburia</taxon>
    </lineage>
</organism>
<dbReference type="GO" id="GO:0004190">
    <property type="term" value="F:aspartic-type endopeptidase activity"/>
    <property type="evidence" value="ECO:0007669"/>
    <property type="project" value="InterPro"/>
</dbReference>
<dbReference type="AlphaFoldDB" id="A0AAW4WFN9"/>
<proteinExistence type="predicted"/>
<sequence>MGTSYNAITAKGEGIITILVIIMLGLAVCFDLWKSKIPNWLTGMGVMTGYAAHIRGEGEKGILLVTVMMLIPVILFYLLFLIHAMGAGDIKLFMALSCMTDYSIVLHTIIFSLCLAAVYGLFRLIRQGTLLQRILYFRTYMQSSLVRKQWVPYREQSGMDDSCMHLAPAVLGGYLLTLGVV</sequence>
<evidence type="ECO:0000313" key="4">
    <source>
        <dbReference type="Proteomes" id="UP001198893"/>
    </source>
</evidence>
<feature type="transmembrane region" description="Helical" evidence="1">
    <location>
        <begin position="62"/>
        <end position="84"/>
    </location>
</feature>
<dbReference type="Pfam" id="PF01478">
    <property type="entry name" value="Peptidase_A24"/>
    <property type="match status" value="1"/>
</dbReference>
<gene>
    <name evidence="3" type="ORF">LKD47_03830</name>
</gene>
<keyword evidence="1" id="KW-0472">Membrane</keyword>
<keyword evidence="1" id="KW-0812">Transmembrane</keyword>
<dbReference type="Gene3D" id="1.20.120.1220">
    <property type="match status" value="1"/>
</dbReference>
<feature type="transmembrane region" description="Helical" evidence="1">
    <location>
        <begin position="104"/>
        <end position="125"/>
    </location>
</feature>
<reference evidence="3" key="1">
    <citation type="submission" date="2021-10" db="EMBL/GenBank/DDBJ databases">
        <title>Anaerobic single-cell dispensing facilitates the cultivation of human gut bacteria.</title>
        <authorList>
            <person name="Afrizal A."/>
        </authorList>
    </citation>
    <scope>NUCLEOTIDE SEQUENCE</scope>
    <source>
        <strain evidence="3">CLA-AA-H204</strain>
    </source>
</reference>
<keyword evidence="1" id="KW-1133">Transmembrane helix</keyword>
<evidence type="ECO:0000256" key="1">
    <source>
        <dbReference type="SAM" id="Phobius"/>
    </source>
</evidence>
<evidence type="ECO:0000313" key="3">
    <source>
        <dbReference type="EMBL" id="MCC2241436.1"/>
    </source>
</evidence>
<dbReference type="GO" id="GO:0016020">
    <property type="term" value="C:membrane"/>
    <property type="evidence" value="ECO:0007669"/>
    <property type="project" value="InterPro"/>
</dbReference>
<evidence type="ECO:0000259" key="2">
    <source>
        <dbReference type="Pfam" id="PF01478"/>
    </source>
</evidence>
<dbReference type="Proteomes" id="UP001198893">
    <property type="component" value="Unassembled WGS sequence"/>
</dbReference>
<accession>A0AAW4WFN9</accession>
<feature type="domain" description="Prepilin type IV endopeptidase peptidase" evidence="2">
    <location>
        <begin position="18"/>
        <end position="121"/>
    </location>
</feature>